<keyword evidence="2" id="KW-0547">Nucleotide-binding</keyword>
<dbReference type="GO" id="GO:0046872">
    <property type="term" value="F:metal ion binding"/>
    <property type="evidence" value="ECO:0007669"/>
    <property type="project" value="InterPro"/>
</dbReference>
<protein>
    <recommendedName>
        <fullName evidence="4">ATP-grasp domain-containing protein</fullName>
    </recommendedName>
</protein>
<dbReference type="PROSITE" id="PS50975">
    <property type="entry name" value="ATP_GRASP"/>
    <property type="match status" value="1"/>
</dbReference>
<evidence type="ECO:0000313" key="5">
    <source>
        <dbReference type="EMBL" id="SVA12543.1"/>
    </source>
</evidence>
<dbReference type="InterPro" id="IPR011761">
    <property type="entry name" value="ATP-grasp"/>
</dbReference>
<dbReference type="PANTHER" id="PTHR43585">
    <property type="entry name" value="FUMIPYRROLE BIOSYNTHESIS PROTEIN C"/>
    <property type="match status" value="1"/>
</dbReference>
<proteinExistence type="predicted"/>
<dbReference type="Gene3D" id="3.30.470.20">
    <property type="entry name" value="ATP-grasp fold, B domain"/>
    <property type="match status" value="1"/>
</dbReference>
<keyword evidence="1" id="KW-0436">Ligase</keyword>
<reference evidence="5" key="1">
    <citation type="submission" date="2018-05" db="EMBL/GenBank/DDBJ databases">
        <authorList>
            <person name="Lanie J.A."/>
            <person name="Ng W.-L."/>
            <person name="Kazmierczak K.M."/>
            <person name="Andrzejewski T.M."/>
            <person name="Davidsen T.M."/>
            <person name="Wayne K.J."/>
            <person name="Tettelin H."/>
            <person name="Glass J.I."/>
            <person name="Rusch D."/>
            <person name="Podicherti R."/>
            <person name="Tsui H.-C.T."/>
            <person name="Winkler M.E."/>
        </authorList>
    </citation>
    <scope>NUCLEOTIDE SEQUENCE</scope>
</reference>
<organism evidence="5">
    <name type="scientific">marine metagenome</name>
    <dbReference type="NCBI Taxonomy" id="408172"/>
    <lineage>
        <taxon>unclassified sequences</taxon>
        <taxon>metagenomes</taxon>
        <taxon>ecological metagenomes</taxon>
    </lineage>
</organism>
<dbReference type="EMBL" id="UINC01004198">
    <property type="protein sequence ID" value="SVA12543.1"/>
    <property type="molecule type" value="Genomic_DNA"/>
</dbReference>
<dbReference type="SUPFAM" id="SSF56059">
    <property type="entry name" value="Glutathione synthetase ATP-binding domain-like"/>
    <property type="match status" value="1"/>
</dbReference>
<gene>
    <name evidence="5" type="ORF">METZ01_LOCUS65397</name>
</gene>
<evidence type="ECO:0000256" key="2">
    <source>
        <dbReference type="ARBA" id="ARBA00022741"/>
    </source>
</evidence>
<evidence type="ECO:0000256" key="1">
    <source>
        <dbReference type="ARBA" id="ARBA00022598"/>
    </source>
</evidence>
<dbReference type="Pfam" id="PF02655">
    <property type="entry name" value="ATP-grasp_3"/>
    <property type="match status" value="1"/>
</dbReference>
<accession>A0A381TF11</accession>
<dbReference type="InterPro" id="IPR003806">
    <property type="entry name" value="ATP-grasp_PylC-type"/>
</dbReference>
<name>A0A381TF11_9ZZZZ</name>
<dbReference type="GO" id="GO:0016874">
    <property type="term" value="F:ligase activity"/>
    <property type="evidence" value="ECO:0007669"/>
    <property type="project" value="UniProtKB-KW"/>
</dbReference>
<dbReference type="PANTHER" id="PTHR43585:SF2">
    <property type="entry name" value="ATP-GRASP ENZYME FSQD"/>
    <property type="match status" value="1"/>
</dbReference>
<evidence type="ECO:0000259" key="4">
    <source>
        <dbReference type="PROSITE" id="PS50975"/>
    </source>
</evidence>
<feature type="domain" description="ATP-grasp" evidence="4">
    <location>
        <begin position="53"/>
        <end position="239"/>
    </location>
</feature>
<sequence length="343" mass="38738">MADIKSDDDIKLNVPVPVHNWMLDEISVINEKYNLNGPKPLAVNKIANKFNFYNLLTELNIPRPNYCIQLNTEADYDVKYPAVIKPWAFSGSKEVKIVENKEEAVEHVNKYPDSKFLLEEFIEGKYVGLNGSIVNKKLHIWGCQLAQLCYTGCPYPVMPLYWTEDIELPASVITYLELIFNAVELDNTTTQIELFVDENTHELKSVIELNLRQGVTGLPVWNQLYAGDDPLKESIKLAAGEPCSFNTNLKQNMASLRPNIGGGRIVDIKWPEQTFNGIVEQNLIKGTVLSANPVDCFECNKLGRILVLDPDVNVAIAKAYEYQNNIITIRENNTTYIGNKNVV</sequence>
<dbReference type="GO" id="GO:0005524">
    <property type="term" value="F:ATP binding"/>
    <property type="evidence" value="ECO:0007669"/>
    <property type="project" value="UniProtKB-KW"/>
</dbReference>
<evidence type="ECO:0000256" key="3">
    <source>
        <dbReference type="ARBA" id="ARBA00022840"/>
    </source>
</evidence>
<keyword evidence="3" id="KW-0067">ATP-binding</keyword>
<dbReference type="InterPro" id="IPR052032">
    <property type="entry name" value="ATP-dep_AA_Ligase"/>
</dbReference>
<dbReference type="AlphaFoldDB" id="A0A381TF11"/>